<dbReference type="InterPro" id="IPR001611">
    <property type="entry name" value="Leu-rich_rpt"/>
</dbReference>
<dbReference type="EMBL" id="UYJE01000847">
    <property type="protein sequence ID" value="VDH96980.1"/>
    <property type="molecule type" value="Genomic_DNA"/>
</dbReference>
<dbReference type="InterPro" id="IPR003591">
    <property type="entry name" value="Leu-rich_rpt_typical-subtyp"/>
</dbReference>
<sequence>MSYFRSLNNNSIGDPLSNQFNGLTGLHDLYLDGNMIADLSFTESLPSVLYTLSLNRNALTELENGILDRLNNLYELRLQNNMISNIGNEVFRNNINLHTIDLSNNRISHISWGTFNISSYMNLNSVNLNDNPVSCVQTTAEIFLNFTWNDWMSIHNDIRIPQSCIHTPVHSHNYWYNINDIRILYFTGCNEGGDLVKPRNVIDHVENHHGDVFVNFLSDANFGILNGRYKDNKFTCILTKERKTFDRLNRKFKIQFQSQERQKLEEKLDETNQRDLWKTIENLGIASKRKRCIPLAVVDEDVHEATDTNIVLNKWKNDFQTLFHQNGNSDSDLDESKFNTEVDVSPLNEPISREEV</sequence>
<evidence type="ECO:0000256" key="3">
    <source>
        <dbReference type="SAM" id="MobiDB-lite"/>
    </source>
</evidence>
<dbReference type="AlphaFoldDB" id="A0A8B6BWZ7"/>
<organism evidence="4 5">
    <name type="scientific">Mytilus galloprovincialis</name>
    <name type="common">Mediterranean mussel</name>
    <dbReference type="NCBI Taxonomy" id="29158"/>
    <lineage>
        <taxon>Eukaryota</taxon>
        <taxon>Metazoa</taxon>
        <taxon>Spiralia</taxon>
        <taxon>Lophotrochozoa</taxon>
        <taxon>Mollusca</taxon>
        <taxon>Bivalvia</taxon>
        <taxon>Autobranchia</taxon>
        <taxon>Pteriomorphia</taxon>
        <taxon>Mytilida</taxon>
        <taxon>Mytiloidea</taxon>
        <taxon>Mytilidae</taxon>
        <taxon>Mytilinae</taxon>
        <taxon>Mytilus</taxon>
    </lineage>
</organism>
<proteinExistence type="predicted"/>
<dbReference type="Pfam" id="PF13855">
    <property type="entry name" value="LRR_8"/>
    <property type="match status" value="1"/>
</dbReference>
<dbReference type="OrthoDB" id="6147386at2759"/>
<evidence type="ECO:0000256" key="1">
    <source>
        <dbReference type="ARBA" id="ARBA00022614"/>
    </source>
</evidence>
<dbReference type="PANTHER" id="PTHR45712:SF30">
    <property type="entry name" value="LRRNT DOMAIN-CONTAINING PROTEIN"/>
    <property type="match status" value="1"/>
</dbReference>
<dbReference type="Gene3D" id="3.80.10.10">
    <property type="entry name" value="Ribonuclease Inhibitor"/>
    <property type="match status" value="1"/>
</dbReference>
<dbReference type="Proteomes" id="UP000596742">
    <property type="component" value="Unassembled WGS sequence"/>
</dbReference>
<gene>
    <name evidence="4" type="ORF">MGAL_10B065077</name>
</gene>
<evidence type="ECO:0000313" key="4">
    <source>
        <dbReference type="EMBL" id="VDH96980.1"/>
    </source>
</evidence>
<protein>
    <submittedName>
        <fullName evidence="4">Uncharacterized protein</fullName>
    </submittedName>
</protein>
<keyword evidence="1" id="KW-0433">Leucine-rich repeat</keyword>
<evidence type="ECO:0000256" key="2">
    <source>
        <dbReference type="ARBA" id="ARBA00022737"/>
    </source>
</evidence>
<evidence type="ECO:0000313" key="5">
    <source>
        <dbReference type="Proteomes" id="UP000596742"/>
    </source>
</evidence>
<name>A0A8B6BWZ7_MYTGA</name>
<accession>A0A8B6BWZ7</accession>
<keyword evidence="2" id="KW-0677">Repeat</keyword>
<reference evidence="4" key="1">
    <citation type="submission" date="2018-11" db="EMBL/GenBank/DDBJ databases">
        <authorList>
            <person name="Alioto T."/>
            <person name="Alioto T."/>
        </authorList>
    </citation>
    <scope>NUCLEOTIDE SEQUENCE</scope>
</reference>
<feature type="region of interest" description="Disordered" evidence="3">
    <location>
        <begin position="330"/>
        <end position="356"/>
    </location>
</feature>
<dbReference type="InterPro" id="IPR032675">
    <property type="entry name" value="LRR_dom_sf"/>
</dbReference>
<keyword evidence="5" id="KW-1185">Reference proteome</keyword>
<dbReference type="InterPro" id="IPR050333">
    <property type="entry name" value="SLRP"/>
</dbReference>
<dbReference type="PROSITE" id="PS51450">
    <property type="entry name" value="LRR"/>
    <property type="match status" value="3"/>
</dbReference>
<dbReference type="SMART" id="SM00369">
    <property type="entry name" value="LRR_TYP"/>
    <property type="match status" value="4"/>
</dbReference>
<comment type="caution">
    <text evidence="4">The sequence shown here is derived from an EMBL/GenBank/DDBJ whole genome shotgun (WGS) entry which is preliminary data.</text>
</comment>
<dbReference type="PANTHER" id="PTHR45712">
    <property type="entry name" value="AGAP008170-PA"/>
    <property type="match status" value="1"/>
</dbReference>
<dbReference type="SUPFAM" id="SSF52058">
    <property type="entry name" value="L domain-like"/>
    <property type="match status" value="1"/>
</dbReference>